<proteinExistence type="predicted"/>
<reference evidence="1 2" key="1">
    <citation type="journal article" date="2016" name="Nat. Commun.">
        <title>Thousands of microbial genomes shed light on interconnected biogeochemical processes in an aquifer system.</title>
        <authorList>
            <person name="Anantharaman K."/>
            <person name="Brown C.T."/>
            <person name="Hug L.A."/>
            <person name="Sharon I."/>
            <person name="Castelle C.J."/>
            <person name="Probst A.J."/>
            <person name="Thomas B.C."/>
            <person name="Singh A."/>
            <person name="Wilkins M.J."/>
            <person name="Karaoz U."/>
            <person name="Brodie E.L."/>
            <person name="Williams K.H."/>
            <person name="Hubbard S.S."/>
            <person name="Banfield J.F."/>
        </authorList>
    </citation>
    <scope>NUCLEOTIDE SEQUENCE [LARGE SCALE GENOMIC DNA]</scope>
</reference>
<gene>
    <name evidence="1" type="ORF">A2777_06635</name>
</gene>
<dbReference type="Proteomes" id="UP000177354">
    <property type="component" value="Unassembled WGS sequence"/>
</dbReference>
<dbReference type="AlphaFoldDB" id="A0A1F5Z1A9"/>
<dbReference type="EMBL" id="MFJF01000018">
    <property type="protein sequence ID" value="OGG06250.1"/>
    <property type="molecule type" value="Genomic_DNA"/>
</dbReference>
<evidence type="ECO:0000313" key="1">
    <source>
        <dbReference type="EMBL" id="OGG06250.1"/>
    </source>
</evidence>
<sequence>MNTESSPGCGRIFSKIPRYFEKRYGGDPHQYLFGFARFLHPDDAQELKSLKAEDFVTAVYPLAKELNINSGRIGHLVKLWQGENRESIITRRSDLIHEFTYTLKSGIPDESSYFEQIRSRNISQILAKAFHLIELNIELEKSLADFDPEDKTRITGINRLIDAMEIKFQTAPGYISEADLDASRNLFFRALAFRNLPDKIKVKFANQLKITSDPENANNMDLDNFWLLLNIDNDECAGETQKQWSQQSFFDPEILEKIKSTPVDIHHRRLWKNMADIYHDIPVSPGSDFIRSVTFYFLDSTSDRDDIISTGQYARFLLNILNSPEVENKTARIIESDQADRLIKSLLTKYSKTEVKPENWLALSGFLNLAYKIAFFHRDQLNSENAKELISACKSSWIKSTRDENLGARRAAEIRSVFPNTDYEILNALTAYTKLK</sequence>
<evidence type="ECO:0000313" key="2">
    <source>
        <dbReference type="Proteomes" id="UP000177354"/>
    </source>
</evidence>
<name>A0A1F5Z1A9_9BACT</name>
<accession>A0A1F5Z1A9</accession>
<comment type="caution">
    <text evidence="1">The sequence shown here is derived from an EMBL/GenBank/DDBJ whole genome shotgun (WGS) entry which is preliminary data.</text>
</comment>
<protein>
    <submittedName>
        <fullName evidence="1">Uncharacterized protein</fullName>
    </submittedName>
</protein>
<organism evidence="1 2">
    <name type="scientific">Candidatus Gottesmanbacteria bacterium RIFCSPHIGHO2_01_FULL_40_15</name>
    <dbReference type="NCBI Taxonomy" id="1798376"/>
    <lineage>
        <taxon>Bacteria</taxon>
        <taxon>Candidatus Gottesmaniibacteriota</taxon>
    </lineage>
</organism>